<name>A0A0S1AX74_9GAMM</name>
<keyword evidence="1" id="KW-0175">Coiled coil</keyword>
<evidence type="ECO:0000313" key="4">
    <source>
        <dbReference type="Proteomes" id="UP000061010"/>
    </source>
</evidence>
<dbReference type="KEGG" id="sacz:AOT14_10000"/>
<organism evidence="3 4">
    <name type="scientific">Stenotrophomonas acidaminiphila</name>
    <dbReference type="NCBI Taxonomy" id="128780"/>
    <lineage>
        <taxon>Bacteria</taxon>
        <taxon>Pseudomonadati</taxon>
        <taxon>Pseudomonadota</taxon>
        <taxon>Gammaproteobacteria</taxon>
        <taxon>Lysobacterales</taxon>
        <taxon>Lysobacteraceae</taxon>
        <taxon>Stenotrophomonas</taxon>
    </lineage>
</organism>
<accession>A0A0S1AX74</accession>
<dbReference type="PATRIC" id="fig|128780.6.peg.998"/>
<evidence type="ECO:0000313" key="3">
    <source>
        <dbReference type="EMBL" id="ALJ27414.1"/>
    </source>
</evidence>
<dbReference type="OrthoDB" id="8253226at2"/>
<evidence type="ECO:0000256" key="2">
    <source>
        <dbReference type="SAM" id="MobiDB-lite"/>
    </source>
</evidence>
<keyword evidence="4" id="KW-1185">Reference proteome</keyword>
<gene>
    <name evidence="3" type="ORF">AOT14_10000</name>
</gene>
<evidence type="ECO:0000256" key="1">
    <source>
        <dbReference type="SAM" id="Coils"/>
    </source>
</evidence>
<proteinExistence type="predicted"/>
<sequence length="354" mass="39732">MSVDQYRRDVARHRQEIARLQTEKAREVAKVASERKRANDAAMAASRLKHASSVQSKLREAERYENSAVACQRKVADIETKIAREQARLNDASRRLEDAERQAARQAERRQAQEQQRRIQADNQRMSQIHGRLSHHDQLHHLAFSTLQKLQTPPSKIAVLFLAANPLDQQQLRLDEEARLIAEMIRKSEHRDAVRLESRWAVRPLDVLQAINECNPSIIHFSGHGSSEDEIVFQDASGNTKLVSKEAIVQTMVAGSDKIQLVFFNTCYSRNQAEAVVAHVPAAIGMNTSIGDDAARVFAAQFYSAIGFGHSVGRAFAQARAALMLEGIREEDTPELFVADGLDAEEMVLVNREP</sequence>
<reference evidence="3 4" key="1">
    <citation type="journal article" date="2015" name="Genome Announc.">
        <title>Complete Genome Sequencing of Stenotrophomonas acidaminiphila ZAC14D2_NAIMI4_2, a Multidrug-Resistant Strain Isolated from Sediments of a Polluted River in Mexico, Uncovers New Antibiotic Resistance Genes and a Novel Class-II Lasso Peptide Biosynthesis Gene Cluster.</title>
        <authorList>
            <person name="Vinuesa P."/>
            <person name="Ochoa-Sanchez L.E."/>
        </authorList>
    </citation>
    <scope>NUCLEOTIDE SEQUENCE [LARGE SCALE GENOMIC DNA]</scope>
    <source>
        <strain evidence="3 4">ZAC14D2_NAIMI4_2</strain>
    </source>
</reference>
<dbReference type="Proteomes" id="UP000061010">
    <property type="component" value="Chromosome"/>
</dbReference>
<protein>
    <submittedName>
        <fullName evidence="3">CHAT domain protein</fullName>
    </submittedName>
</protein>
<feature type="region of interest" description="Disordered" evidence="2">
    <location>
        <begin position="92"/>
        <end position="119"/>
    </location>
</feature>
<feature type="coiled-coil region" evidence="1">
    <location>
        <begin position="3"/>
        <end position="30"/>
    </location>
</feature>
<dbReference type="EMBL" id="CP012900">
    <property type="protein sequence ID" value="ALJ27414.1"/>
    <property type="molecule type" value="Genomic_DNA"/>
</dbReference>
<dbReference type="AlphaFoldDB" id="A0A0S1AX74"/>